<dbReference type="EMBL" id="QQBB01000001">
    <property type="protein sequence ID" value="RDI62028.1"/>
    <property type="molecule type" value="Genomic_DNA"/>
</dbReference>
<dbReference type="RefSeq" id="WP_114768190.1">
    <property type="nucleotide sequence ID" value="NZ_QQBB01000001.1"/>
</dbReference>
<dbReference type="InterPro" id="IPR024078">
    <property type="entry name" value="LmbE-like_dom_sf"/>
</dbReference>
<sequence length="269" mass="29654">MDVPKPGPALFIQPHYDDVPLSCGGTVALMSERGDAAHMVTVFAGELVDEMVGEFAAWKHSRWKVADPEQVQRIRRAEDAAAARALGCDVRWLGLPDAIYRGDRYKSDSELFGSLRGEEMDLAAHLAEEIVHLPEWRAGTRVFVPLGIGAHVDHQLVFEAGRHLASRGVEVYAYEDCPYAIHTPAGAAARLAALGDAVGEPFSIAIGATLDRRLEAIACYTSQVPVIFRFTDDFRRAIADFAQARGRPGEPAERFWPVRPRGQRHEDRA</sequence>
<evidence type="ECO:0000313" key="2">
    <source>
        <dbReference type="EMBL" id="RDI62028.1"/>
    </source>
</evidence>
<feature type="region of interest" description="Disordered" evidence="1">
    <location>
        <begin position="247"/>
        <end position="269"/>
    </location>
</feature>
<dbReference type="Proteomes" id="UP000254925">
    <property type="component" value="Unassembled WGS sequence"/>
</dbReference>
<dbReference type="Pfam" id="PF02585">
    <property type="entry name" value="PIG-L"/>
    <property type="match status" value="1"/>
</dbReference>
<dbReference type="AlphaFoldDB" id="A0A370HU32"/>
<dbReference type="SUPFAM" id="SSF102588">
    <property type="entry name" value="LmbE-like"/>
    <property type="match status" value="1"/>
</dbReference>
<accession>A0A370HU32</accession>
<dbReference type="Gene3D" id="3.40.50.10320">
    <property type="entry name" value="LmbE-like"/>
    <property type="match status" value="1"/>
</dbReference>
<proteinExistence type="predicted"/>
<comment type="caution">
    <text evidence="2">The sequence shown here is derived from an EMBL/GenBank/DDBJ whole genome shotgun (WGS) entry which is preliminary data.</text>
</comment>
<name>A0A370HU32_9HYPH</name>
<keyword evidence="3" id="KW-1185">Reference proteome</keyword>
<evidence type="ECO:0000256" key="1">
    <source>
        <dbReference type="SAM" id="MobiDB-lite"/>
    </source>
</evidence>
<dbReference type="OrthoDB" id="116799at2"/>
<gene>
    <name evidence="2" type="ORF">DES45_101291</name>
</gene>
<protein>
    <submittedName>
        <fullName evidence="2">LmbE family N-acetylglucosaminyl deacetylase</fullName>
    </submittedName>
</protein>
<evidence type="ECO:0000313" key="3">
    <source>
        <dbReference type="Proteomes" id="UP000254925"/>
    </source>
</evidence>
<dbReference type="InterPro" id="IPR003737">
    <property type="entry name" value="GlcNAc_PI_deacetylase-related"/>
</dbReference>
<organism evidence="2 3">
    <name type="scientific">Microvirga subterranea</name>
    <dbReference type="NCBI Taxonomy" id="186651"/>
    <lineage>
        <taxon>Bacteria</taxon>
        <taxon>Pseudomonadati</taxon>
        <taxon>Pseudomonadota</taxon>
        <taxon>Alphaproteobacteria</taxon>
        <taxon>Hyphomicrobiales</taxon>
        <taxon>Methylobacteriaceae</taxon>
        <taxon>Microvirga</taxon>
    </lineage>
</organism>
<reference evidence="2 3" key="1">
    <citation type="submission" date="2018-07" db="EMBL/GenBank/DDBJ databases">
        <title>Genomic Encyclopedia of Type Strains, Phase IV (KMG-IV): sequencing the most valuable type-strain genomes for metagenomic binning, comparative biology and taxonomic classification.</title>
        <authorList>
            <person name="Goeker M."/>
        </authorList>
    </citation>
    <scope>NUCLEOTIDE SEQUENCE [LARGE SCALE GENOMIC DNA]</scope>
    <source>
        <strain evidence="2 3">DSM 14364</strain>
    </source>
</reference>